<sequence>MVKRGQFEAVYPPSAKISFNDVNDGSDGADGITWFSSNALNYGIYRTPGPWISPTYQQLKFQWDTGIIINPGIHYQNSYVDIQGGGLRVTSGNVGIGTTTPGEKLSVNGNIRSKEVKVEAENWPDYVFMPNYQLPTLTQIEEQIKLKGHLPDMPSAKDVELNGIALGEMNKLLLKKVEELTLHLISQNKTITTLNSENELLKMQHKQNESQISEIINRIKNLEKNQ</sequence>
<dbReference type="AlphaFoldDB" id="A0A7K0G775"/>
<dbReference type="RefSeq" id="WP_154283224.1">
    <property type="nucleotide sequence ID" value="NZ_JBHUJQ010000001.1"/>
</dbReference>
<name>A0A7K0G775_9SPHI</name>
<dbReference type="EMBL" id="WKKH01000078">
    <property type="protein sequence ID" value="MRX78826.1"/>
    <property type="molecule type" value="Genomic_DNA"/>
</dbReference>
<dbReference type="Proteomes" id="UP000487757">
    <property type="component" value="Unassembled WGS sequence"/>
</dbReference>
<reference evidence="1 2" key="1">
    <citation type="submission" date="2019-11" db="EMBL/GenBank/DDBJ databases">
        <title>Pedobacter petrophilus genome.</title>
        <authorList>
            <person name="Feldbauer M.J."/>
            <person name="Newman J.D."/>
        </authorList>
    </citation>
    <scope>NUCLEOTIDE SEQUENCE [LARGE SCALE GENOMIC DNA]</scope>
    <source>
        <strain evidence="1 2">LMG 29686</strain>
    </source>
</reference>
<accession>A0A7K0G775</accession>
<evidence type="ECO:0000313" key="1">
    <source>
        <dbReference type="EMBL" id="MRX78826.1"/>
    </source>
</evidence>
<evidence type="ECO:0000313" key="2">
    <source>
        <dbReference type="Proteomes" id="UP000487757"/>
    </source>
</evidence>
<organism evidence="1 2">
    <name type="scientific">Pedobacter petrophilus</name>
    <dbReference type="NCBI Taxonomy" id="1908241"/>
    <lineage>
        <taxon>Bacteria</taxon>
        <taxon>Pseudomonadati</taxon>
        <taxon>Bacteroidota</taxon>
        <taxon>Sphingobacteriia</taxon>
        <taxon>Sphingobacteriales</taxon>
        <taxon>Sphingobacteriaceae</taxon>
        <taxon>Pedobacter</taxon>
    </lineage>
</organism>
<gene>
    <name evidence="1" type="ORF">GJU39_22375</name>
</gene>
<evidence type="ECO:0008006" key="3">
    <source>
        <dbReference type="Google" id="ProtNLM"/>
    </source>
</evidence>
<proteinExistence type="predicted"/>
<keyword evidence="2" id="KW-1185">Reference proteome</keyword>
<dbReference type="OrthoDB" id="1357586at2"/>
<protein>
    <recommendedName>
        <fullName evidence="3">Peptidase S74 domain-containing protein</fullName>
    </recommendedName>
</protein>
<comment type="caution">
    <text evidence="1">The sequence shown here is derived from an EMBL/GenBank/DDBJ whole genome shotgun (WGS) entry which is preliminary data.</text>
</comment>